<evidence type="ECO:0000313" key="6">
    <source>
        <dbReference type="Proteomes" id="UP000887560"/>
    </source>
</evidence>
<organism evidence="6 7">
    <name type="scientific">Meloidogyne floridensis</name>
    <dbReference type="NCBI Taxonomy" id="298350"/>
    <lineage>
        <taxon>Eukaryota</taxon>
        <taxon>Metazoa</taxon>
        <taxon>Ecdysozoa</taxon>
        <taxon>Nematoda</taxon>
        <taxon>Chromadorea</taxon>
        <taxon>Rhabditida</taxon>
        <taxon>Tylenchina</taxon>
        <taxon>Tylenchomorpha</taxon>
        <taxon>Tylenchoidea</taxon>
        <taxon>Meloidogynidae</taxon>
        <taxon>Meloidogyninae</taxon>
        <taxon>Meloidogyne</taxon>
    </lineage>
</organism>
<dbReference type="AlphaFoldDB" id="A0A915PB77"/>
<dbReference type="InterPro" id="IPR038286">
    <property type="entry name" value="IPK_sf"/>
</dbReference>
<keyword evidence="6" id="KW-1185">Reference proteome</keyword>
<evidence type="ECO:0000256" key="2">
    <source>
        <dbReference type="ARBA" id="ARBA00022679"/>
    </source>
</evidence>
<dbReference type="GO" id="GO:0032958">
    <property type="term" value="P:inositol phosphate biosynthetic process"/>
    <property type="evidence" value="ECO:0007669"/>
    <property type="project" value="InterPro"/>
</dbReference>
<dbReference type="SUPFAM" id="SSF56104">
    <property type="entry name" value="SAICAR synthase-like"/>
    <property type="match status" value="1"/>
</dbReference>
<dbReference type="Proteomes" id="UP000887560">
    <property type="component" value="Unplaced"/>
</dbReference>
<dbReference type="WBParaSite" id="scf7180000424401.g12992">
    <property type="protein sequence ID" value="scf7180000424401.g12992"/>
    <property type="gene ID" value="scf7180000424401.g12992"/>
</dbReference>
<dbReference type="GO" id="GO:0000828">
    <property type="term" value="F:inositol hexakisphosphate kinase activity"/>
    <property type="evidence" value="ECO:0007669"/>
    <property type="project" value="TreeGrafter"/>
</dbReference>
<dbReference type="GO" id="GO:0046854">
    <property type="term" value="P:phosphatidylinositol phosphate biosynthetic process"/>
    <property type="evidence" value="ECO:0007669"/>
    <property type="project" value="TreeGrafter"/>
</dbReference>
<evidence type="ECO:0000313" key="7">
    <source>
        <dbReference type="WBParaSite" id="scf7180000424401.g12992"/>
    </source>
</evidence>
<name>A0A915PB77_9BILA</name>
<keyword evidence="2 4" id="KW-0808">Transferase</keyword>
<dbReference type="EC" id="2.7.-.-" evidence="4"/>
<evidence type="ECO:0000256" key="1">
    <source>
        <dbReference type="ARBA" id="ARBA00007374"/>
    </source>
</evidence>
<feature type="compositionally biased region" description="Polar residues" evidence="5">
    <location>
        <begin position="458"/>
        <end position="470"/>
    </location>
</feature>
<dbReference type="PANTHER" id="PTHR12400">
    <property type="entry name" value="INOSITOL POLYPHOSPHATE KINASE"/>
    <property type="match status" value="1"/>
</dbReference>
<evidence type="ECO:0000256" key="3">
    <source>
        <dbReference type="ARBA" id="ARBA00022777"/>
    </source>
</evidence>
<comment type="similarity">
    <text evidence="1 4">Belongs to the inositol phosphokinase (IPK) family.</text>
</comment>
<evidence type="ECO:0000256" key="4">
    <source>
        <dbReference type="RuleBase" id="RU363090"/>
    </source>
</evidence>
<protein>
    <recommendedName>
        <fullName evidence="4">Kinase</fullName>
        <ecNumber evidence="4">2.7.-.-</ecNumber>
    </recommendedName>
</protein>
<dbReference type="Gene3D" id="3.30.470.160">
    <property type="entry name" value="Inositol polyphosphate kinase"/>
    <property type="match status" value="1"/>
</dbReference>
<dbReference type="GO" id="GO:0005737">
    <property type="term" value="C:cytoplasm"/>
    <property type="evidence" value="ECO:0007669"/>
    <property type="project" value="TreeGrafter"/>
</dbReference>
<dbReference type="PANTHER" id="PTHR12400:SF21">
    <property type="entry name" value="KINASE"/>
    <property type="match status" value="1"/>
</dbReference>
<reference evidence="7" key="1">
    <citation type="submission" date="2022-11" db="UniProtKB">
        <authorList>
            <consortium name="WormBaseParasite"/>
        </authorList>
    </citation>
    <scope>IDENTIFICATION</scope>
</reference>
<feature type="region of interest" description="Disordered" evidence="5">
    <location>
        <begin position="437"/>
        <end position="492"/>
    </location>
</feature>
<feature type="compositionally biased region" description="Acidic residues" evidence="5">
    <location>
        <begin position="475"/>
        <end position="484"/>
    </location>
</feature>
<dbReference type="InterPro" id="IPR005522">
    <property type="entry name" value="IPK"/>
</dbReference>
<keyword evidence="3 4" id="KW-0418">Kinase</keyword>
<evidence type="ECO:0000256" key="5">
    <source>
        <dbReference type="SAM" id="MobiDB-lite"/>
    </source>
</evidence>
<accession>A0A915PB77</accession>
<sequence length="535" mass="59775">MEVSGFPHQVGGHFGILSISGHVCKLLNQREYEFYLQLDPRFKPFTAKFCGRIKVQCNNNTNNSLIAKTASEEEHALVSMSTETLVDCHPQLIQIPTNTLTTTIISSSTKICGTENSLLKEEFSSSKSSSSFCSSSTNSSSCMSFRLKSGKVETEKPIGNQWAGQCQSKVVQRLLKGTDKYFIVLEDLVAQYSKPCVIDLKMGTRQHGDDASAQKKLTQTQKCRQSTSSKFGVRLVGMQIYDRQSNQFTFVNKYEGRRMDHSQFCDALLKFFRVAGKRRTRKIIEELLKLRKVLSRAMGFRFFSSSLLIAFDGEKISVGSNLDQRGSGGIIVKMIDFAHSTFNGFLGDKLYTGADDGYILGIDSLLNILGMFLQTSFRPPPIANNREIAVNNNCELQQQKRPSLKRKLLLENLESLGETSNNCCDVWIETTATTENLAPLSDNDNSNWSYEMEDDESSINSSTMGFTSDSGAEMGEPDEEEEETNSSSLTNLQEFNNSVVDVDKIEININLNISQRLEGFVVNSSTTTTKIQRNE</sequence>
<feature type="compositionally biased region" description="Polar residues" evidence="5">
    <location>
        <begin position="437"/>
        <end position="449"/>
    </location>
</feature>
<dbReference type="Pfam" id="PF03770">
    <property type="entry name" value="IPK"/>
    <property type="match status" value="1"/>
</dbReference>
<proteinExistence type="inferred from homology"/>
<dbReference type="GO" id="GO:0005634">
    <property type="term" value="C:nucleus"/>
    <property type="evidence" value="ECO:0007669"/>
    <property type="project" value="TreeGrafter"/>
</dbReference>